<dbReference type="GO" id="GO:0003700">
    <property type="term" value="F:DNA-binding transcription factor activity"/>
    <property type="evidence" value="ECO:0007669"/>
    <property type="project" value="InterPro"/>
</dbReference>
<protein>
    <submittedName>
        <fullName evidence="5">AraC-like DNA-binding protein</fullName>
    </submittedName>
</protein>
<dbReference type="InterPro" id="IPR018062">
    <property type="entry name" value="HTH_AraC-typ_CS"/>
</dbReference>
<evidence type="ECO:0000256" key="1">
    <source>
        <dbReference type="ARBA" id="ARBA00023015"/>
    </source>
</evidence>
<dbReference type="PANTHER" id="PTHR43280:SF28">
    <property type="entry name" value="HTH-TYPE TRANSCRIPTIONAL ACTIVATOR RHAS"/>
    <property type="match status" value="1"/>
</dbReference>
<dbReference type="Pfam" id="PF12833">
    <property type="entry name" value="HTH_18"/>
    <property type="match status" value="1"/>
</dbReference>
<proteinExistence type="predicted"/>
<dbReference type="PROSITE" id="PS00041">
    <property type="entry name" value="HTH_ARAC_FAMILY_1"/>
    <property type="match status" value="1"/>
</dbReference>
<keyword evidence="2 5" id="KW-0238">DNA-binding</keyword>
<dbReference type="PANTHER" id="PTHR43280">
    <property type="entry name" value="ARAC-FAMILY TRANSCRIPTIONAL REGULATOR"/>
    <property type="match status" value="1"/>
</dbReference>
<reference evidence="5 6" key="1">
    <citation type="submission" date="2019-03" db="EMBL/GenBank/DDBJ databases">
        <title>Genomic Encyclopedia of Type Strains, Phase IV (KMG-IV): sequencing the most valuable type-strain genomes for metagenomic binning, comparative biology and taxonomic classification.</title>
        <authorList>
            <person name="Goeker M."/>
        </authorList>
    </citation>
    <scope>NUCLEOTIDE SEQUENCE [LARGE SCALE GENOMIC DNA]</scope>
    <source>
        <strain evidence="5 6">DSM 29489</strain>
    </source>
</reference>
<dbReference type="AlphaFoldDB" id="A0A4R3KFW7"/>
<dbReference type="GO" id="GO:0043565">
    <property type="term" value="F:sequence-specific DNA binding"/>
    <property type="evidence" value="ECO:0007669"/>
    <property type="project" value="InterPro"/>
</dbReference>
<dbReference type="InterPro" id="IPR020449">
    <property type="entry name" value="Tscrpt_reg_AraC-type_HTH"/>
</dbReference>
<dbReference type="OrthoDB" id="1410840at2"/>
<feature type="domain" description="HTH araC/xylS-type" evidence="4">
    <location>
        <begin position="59"/>
        <end position="157"/>
    </location>
</feature>
<dbReference type="Gene3D" id="1.10.10.60">
    <property type="entry name" value="Homeodomain-like"/>
    <property type="match status" value="2"/>
</dbReference>
<comment type="caution">
    <text evidence="5">The sequence shown here is derived from an EMBL/GenBank/DDBJ whole genome shotgun (WGS) entry which is preliminary data.</text>
</comment>
<accession>A0A4R3KFW7</accession>
<dbReference type="InterPro" id="IPR009057">
    <property type="entry name" value="Homeodomain-like_sf"/>
</dbReference>
<evidence type="ECO:0000313" key="6">
    <source>
        <dbReference type="Proteomes" id="UP000295726"/>
    </source>
</evidence>
<gene>
    <name evidence="5" type="ORF">EDD59_102164</name>
</gene>
<organism evidence="5 6">
    <name type="scientific">Muricomes intestini</name>
    <dbReference type="NCBI Taxonomy" id="1796634"/>
    <lineage>
        <taxon>Bacteria</taxon>
        <taxon>Bacillati</taxon>
        <taxon>Bacillota</taxon>
        <taxon>Clostridia</taxon>
        <taxon>Lachnospirales</taxon>
        <taxon>Lachnospiraceae</taxon>
        <taxon>Muricomes</taxon>
    </lineage>
</organism>
<keyword evidence="1" id="KW-0805">Transcription regulation</keyword>
<sequence length="162" mass="18723">MYENLGANEPFKKNSTEMFSEYPSSSIDFAKRTINNAIINSHITTLNDDVPACKDSILKPALDYIYNNKGEMISQSKMDELCHVSASHFSRLFIKKNGESFSTFLTRQKIEWSKQLLEKTDLTITQISEELGINSSGYFIKSFKRYENITPSTYRKYFSEHN</sequence>
<dbReference type="EMBL" id="SLZZ01000002">
    <property type="protein sequence ID" value="TCS82296.1"/>
    <property type="molecule type" value="Genomic_DNA"/>
</dbReference>
<dbReference type="PRINTS" id="PR00032">
    <property type="entry name" value="HTHARAC"/>
</dbReference>
<dbReference type="SUPFAM" id="SSF46689">
    <property type="entry name" value="Homeodomain-like"/>
    <property type="match status" value="1"/>
</dbReference>
<dbReference type="PROSITE" id="PS01124">
    <property type="entry name" value="HTH_ARAC_FAMILY_2"/>
    <property type="match status" value="1"/>
</dbReference>
<evidence type="ECO:0000256" key="2">
    <source>
        <dbReference type="ARBA" id="ARBA00023125"/>
    </source>
</evidence>
<dbReference type="SMART" id="SM00342">
    <property type="entry name" value="HTH_ARAC"/>
    <property type="match status" value="1"/>
</dbReference>
<dbReference type="InterPro" id="IPR018060">
    <property type="entry name" value="HTH_AraC"/>
</dbReference>
<dbReference type="Proteomes" id="UP000295726">
    <property type="component" value="Unassembled WGS sequence"/>
</dbReference>
<name>A0A4R3KFW7_9FIRM</name>
<evidence type="ECO:0000313" key="5">
    <source>
        <dbReference type="EMBL" id="TCS82296.1"/>
    </source>
</evidence>
<evidence type="ECO:0000256" key="3">
    <source>
        <dbReference type="ARBA" id="ARBA00023163"/>
    </source>
</evidence>
<keyword evidence="6" id="KW-1185">Reference proteome</keyword>
<dbReference type="RefSeq" id="WP_132378503.1">
    <property type="nucleotide sequence ID" value="NZ_DAIRMY010000031.1"/>
</dbReference>
<keyword evidence="3" id="KW-0804">Transcription</keyword>
<evidence type="ECO:0000259" key="4">
    <source>
        <dbReference type="PROSITE" id="PS01124"/>
    </source>
</evidence>